<dbReference type="Proteomes" id="UP000198534">
    <property type="component" value="Unassembled WGS sequence"/>
</dbReference>
<evidence type="ECO:0000256" key="2">
    <source>
        <dbReference type="ARBA" id="ARBA00023002"/>
    </source>
</evidence>
<dbReference type="InterPro" id="IPR042098">
    <property type="entry name" value="TauD-like_sf"/>
</dbReference>
<dbReference type="AlphaFoldDB" id="A0A1H2YUK8"/>
<dbReference type="InterPro" id="IPR003819">
    <property type="entry name" value="TauD/TfdA-like"/>
</dbReference>
<name>A0A1H2YUK8_9BACL</name>
<dbReference type="PANTHER" id="PTHR10696:SF56">
    <property type="entry name" value="TAUD_TFDA-LIKE DOMAIN-CONTAINING PROTEIN"/>
    <property type="match status" value="1"/>
</dbReference>
<comment type="cofactor">
    <cofactor evidence="1">
        <name>Fe(2+)</name>
        <dbReference type="ChEBI" id="CHEBI:29033"/>
    </cofactor>
</comment>
<proteinExistence type="predicted"/>
<dbReference type="SUPFAM" id="SSF51197">
    <property type="entry name" value="Clavaminate synthase-like"/>
    <property type="match status" value="1"/>
</dbReference>
<evidence type="ECO:0000259" key="4">
    <source>
        <dbReference type="Pfam" id="PF02668"/>
    </source>
</evidence>
<dbReference type="InterPro" id="IPR050411">
    <property type="entry name" value="AlphaKG_dependent_hydroxylases"/>
</dbReference>
<dbReference type="Gene3D" id="3.60.130.10">
    <property type="entry name" value="Clavaminate synthase-like"/>
    <property type="match status" value="1"/>
</dbReference>
<dbReference type="STRING" id="1048340.SAMN05444487_1108"/>
<protein>
    <submittedName>
        <fullName evidence="5">Taurine dioxygenase, alpha-ketoglutarate-dependent</fullName>
    </submittedName>
</protein>
<dbReference type="GO" id="GO:0051213">
    <property type="term" value="F:dioxygenase activity"/>
    <property type="evidence" value="ECO:0007669"/>
    <property type="project" value="UniProtKB-KW"/>
</dbReference>
<dbReference type="EMBL" id="FNNQ01000010">
    <property type="protein sequence ID" value="SDX08745.1"/>
    <property type="molecule type" value="Genomic_DNA"/>
</dbReference>
<dbReference type="Pfam" id="PF02668">
    <property type="entry name" value="TauD"/>
    <property type="match status" value="1"/>
</dbReference>
<evidence type="ECO:0000256" key="3">
    <source>
        <dbReference type="ARBA" id="ARBA00023194"/>
    </source>
</evidence>
<evidence type="ECO:0000313" key="5">
    <source>
        <dbReference type="EMBL" id="SDX08745.1"/>
    </source>
</evidence>
<gene>
    <name evidence="5" type="ORF">SAMN05444487_1108</name>
</gene>
<accession>A0A1H2YUK8</accession>
<reference evidence="5 6" key="1">
    <citation type="submission" date="2016-10" db="EMBL/GenBank/DDBJ databases">
        <authorList>
            <person name="de Groot N.N."/>
        </authorList>
    </citation>
    <scope>NUCLEOTIDE SEQUENCE [LARGE SCALE GENOMIC DNA]</scope>
    <source>
        <strain evidence="5 6">DSM 45610</strain>
    </source>
</reference>
<evidence type="ECO:0000256" key="1">
    <source>
        <dbReference type="ARBA" id="ARBA00001954"/>
    </source>
</evidence>
<dbReference type="GO" id="GO:0017000">
    <property type="term" value="P:antibiotic biosynthetic process"/>
    <property type="evidence" value="ECO:0007669"/>
    <property type="project" value="UniProtKB-KW"/>
</dbReference>
<sequence length="331" mass="38632">MTNITFNDFVDDKRVVIEPIETGRTLPVLVQALGSDVELEEWVENNKKSIDDLLFQYGGLLFRGFSIENERDFHHFLAQTGNELLQYNEPTSPRTNIQDKVYTSTEHPNDQEILLHNEMSYSSSWPRKIWFCSVQVAEVGGETPVADMRNVFNRIPEDIRKRFIEKGWMLIRNFGNGFGLSLQQVVGSTQKEDVEKYCASNDLEFEWINDNCLRTRQVRKAVRQHPITDENLWFNHISFYHESSLQPQNRKMFLDWFGSEGMPYNTFYGDGTPIEDEVIEIIRRAYEQEKVVFPWQKGDVLMLDNMLVAHGRNPFKGERKTLVAMGELFKG</sequence>
<keyword evidence="2" id="KW-0560">Oxidoreductase</keyword>
<organism evidence="5 6">
    <name type="scientific">Marininema mesophilum</name>
    <dbReference type="NCBI Taxonomy" id="1048340"/>
    <lineage>
        <taxon>Bacteria</taxon>
        <taxon>Bacillati</taxon>
        <taxon>Bacillota</taxon>
        <taxon>Bacilli</taxon>
        <taxon>Bacillales</taxon>
        <taxon>Thermoactinomycetaceae</taxon>
        <taxon>Marininema</taxon>
    </lineage>
</organism>
<keyword evidence="5" id="KW-0223">Dioxygenase</keyword>
<keyword evidence="3" id="KW-0045">Antibiotic biosynthesis</keyword>
<keyword evidence="6" id="KW-1185">Reference proteome</keyword>
<dbReference type="RefSeq" id="WP_177168002.1">
    <property type="nucleotide sequence ID" value="NZ_FNNQ01000010.1"/>
</dbReference>
<evidence type="ECO:0000313" key="6">
    <source>
        <dbReference type="Proteomes" id="UP000198534"/>
    </source>
</evidence>
<dbReference type="PANTHER" id="PTHR10696">
    <property type="entry name" value="GAMMA-BUTYROBETAINE HYDROXYLASE-RELATED"/>
    <property type="match status" value="1"/>
</dbReference>
<feature type="domain" description="TauD/TfdA-like" evidence="4">
    <location>
        <begin position="33"/>
        <end position="323"/>
    </location>
</feature>